<gene>
    <name evidence="3" type="primary">ZMYM1_95</name>
    <name evidence="3" type="ORF">N1851_025754</name>
</gene>
<evidence type="ECO:0000313" key="3">
    <source>
        <dbReference type="EMBL" id="KAK0138026.1"/>
    </source>
</evidence>
<name>A0AA47MDD8_MERPO</name>
<reference evidence="3" key="1">
    <citation type="journal article" date="2023" name="Front. Mar. Sci.">
        <title>A new Merluccius polli reference genome to investigate the effects of global change in West African waters.</title>
        <authorList>
            <person name="Mateo J.L."/>
            <person name="Blanco-Fernandez C."/>
            <person name="Garcia-Vazquez E."/>
            <person name="Machado-Schiaffino G."/>
        </authorList>
    </citation>
    <scope>NUCLEOTIDE SEQUENCE</scope>
    <source>
        <strain evidence="3">C29</strain>
        <tissue evidence="3">Fin</tissue>
    </source>
</reference>
<organism evidence="3 4">
    <name type="scientific">Merluccius polli</name>
    <name type="common">Benguela hake</name>
    <name type="synonym">Merluccius cadenati</name>
    <dbReference type="NCBI Taxonomy" id="89951"/>
    <lineage>
        <taxon>Eukaryota</taxon>
        <taxon>Metazoa</taxon>
        <taxon>Chordata</taxon>
        <taxon>Craniata</taxon>
        <taxon>Vertebrata</taxon>
        <taxon>Euteleostomi</taxon>
        <taxon>Actinopterygii</taxon>
        <taxon>Neopterygii</taxon>
        <taxon>Teleostei</taxon>
        <taxon>Neoteleostei</taxon>
        <taxon>Acanthomorphata</taxon>
        <taxon>Zeiogadaria</taxon>
        <taxon>Gadariae</taxon>
        <taxon>Gadiformes</taxon>
        <taxon>Gadoidei</taxon>
        <taxon>Merlucciidae</taxon>
        <taxon>Merluccius</taxon>
    </lineage>
</organism>
<dbReference type="AlphaFoldDB" id="A0AA47MDD8"/>
<dbReference type="InterPro" id="IPR008906">
    <property type="entry name" value="HATC_C_dom"/>
</dbReference>
<comment type="caution">
    <text evidence="3">The sequence shown here is derived from an EMBL/GenBank/DDBJ whole genome shotgun (WGS) entry which is preliminary data.</text>
</comment>
<evidence type="ECO:0000259" key="2">
    <source>
        <dbReference type="Pfam" id="PF05699"/>
    </source>
</evidence>
<dbReference type="PANTHER" id="PTHR45749">
    <property type="match status" value="1"/>
</dbReference>
<sequence length="504" mass="56275">MHDRSRNRGDRELTDNEDLSQRTEPYQPHPQLKQTLSNRVLSFQERNYSGCITMDCKKGVLCFYCKKVYQEKSTPFAAKAEPAFITTGFRNWKRAIEKLKAHESSHKHCHAVSVTAQENHTVDAQLSSALANQQAHNRHCLGKIYAIIIDGPQDISGQKQESICRCDIDNDLMPHEEFIGLYCVSETTGKELARFAKGVLLRLNLPIHGLRGQTYDGAANKSGKHSGAQALIKQEQPLALYVHCGAHCTNVIAHKACLALIRDSLDWIGVLLFQSGKFNLALSASNTASTTNGFLLVVELECLDISFQKRTETVGGMKAAVEVPITTPQSRIPPKWFTGGTEAHQPKSAKDNYRVEFFKVLDTIDAQFTELFNQDGLLTMQTLEETVLSGEIDATIIDKCSELNRDKSAEAAGIIRGLPVAVRGLFGQVKTLVRLLLVVPVSSSEAERSFSALCRLKTWLRSTMTQNRHNHVAVCHIYQNKLDLLDKESICKQFMAVNDKKYDI</sequence>
<proteinExistence type="predicted"/>
<protein>
    <submittedName>
        <fullName evidence="3">Zinc finger MYM-type protein 1</fullName>
    </submittedName>
</protein>
<dbReference type="Pfam" id="PF05699">
    <property type="entry name" value="Dimer_Tnp_hAT"/>
    <property type="match status" value="1"/>
</dbReference>
<evidence type="ECO:0000256" key="1">
    <source>
        <dbReference type="SAM" id="MobiDB-lite"/>
    </source>
</evidence>
<dbReference type="EMBL" id="JAOPHQ010004837">
    <property type="protein sequence ID" value="KAK0138026.1"/>
    <property type="molecule type" value="Genomic_DNA"/>
</dbReference>
<dbReference type="Proteomes" id="UP001174136">
    <property type="component" value="Unassembled WGS sequence"/>
</dbReference>
<feature type="domain" description="HAT C-terminal dimerisation" evidence="2">
    <location>
        <begin position="426"/>
        <end position="477"/>
    </location>
</feature>
<feature type="region of interest" description="Disordered" evidence="1">
    <location>
        <begin position="1"/>
        <end position="32"/>
    </location>
</feature>
<evidence type="ECO:0000313" key="4">
    <source>
        <dbReference type="Proteomes" id="UP001174136"/>
    </source>
</evidence>
<feature type="compositionally biased region" description="Basic and acidic residues" evidence="1">
    <location>
        <begin position="1"/>
        <end position="14"/>
    </location>
</feature>
<keyword evidence="4" id="KW-1185">Reference proteome</keyword>
<accession>A0AA47MDD8</accession>
<dbReference type="GO" id="GO:0046983">
    <property type="term" value="F:protein dimerization activity"/>
    <property type="evidence" value="ECO:0007669"/>
    <property type="project" value="InterPro"/>
</dbReference>
<dbReference type="PANTHER" id="PTHR45749:SF28">
    <property type="entry name" value="ZINC FINGER MYM-TYPE PROTEIN 1-LIKE-RELATED"/>
    <property type="match status" value="1"/>
</dbReference>